<proteinExistence type="predicted"/>
<dbReference type="GO" id="GO:0000781">
    <property type="term" value="C:chromosome, telomeric region"/>
    <property type="evidence" value="ECO:0007669"/>
    <property type="project" value="TreeGrafter"/>
</dbReference>
<evidence type="ECO:0000313" key="6">
    <source>
        <dbReference type="Proteomes" id="UP000070444"/>
    </source>
</evidence>
<dbReference type="SUPFAM" id="SSF46785">
    <property type="entry name" value="Winged helix' DNA-binding domain"/>
    <property type="match status" value="1"/>
</dbReference>
<dbReference type="InterPro" id="IPR036388">
    <property type="entry name" value="WH-like_DNA-bd_sf"/>
</dbReference>
<comment type="subcellular location">
    <subcellularLocation>
        <location evidence="1">Nucleus</location>
    </subcellularLocation>
</comment>
<evidence type="ECO:0000256" key="1">
    <source>
        <dbReference type="ARBA" id="ARBA00004123"/>
    </source>
</evidence>
<sequence length="269" mass="29843">MDYEDQYNSGMGGGFLPDDASSKTDSTKKRDFNAQTIRPVTIKQILGISQPMEGDDVLLDNQPLTLVRFVAVLREANHYPTNFTLTFQDSTGSISGRMSRPTDDSIAQSKINEQGQLLNRYADVVGEVRFFQNKISVSLISVKPVEDFNQVTFHICQVLQAHTKFSGKAPINTIVPKVENINNMDTQTYGYKSTAAPSNDSSMGSDINAKIIGYIKQNAKPNVGVEKAKVIQYITSLNYTPDQSRSIYSNLEDEGTLYPTVDENHVNVL</sequence>
<dbReference type="OMA" id="SFGNKRY"/>
<dbReference type="AlphaFoldDB" id="A0A137PFN7"/>
<dbReference type="OrthoDB" id="25571at2759"/>
<protein>
    <submittedName>
        <fullName evidence="5">Nucleic acid-binding protein</fullName>
    </submittedName>
</protein>
<dbReference type="GO" id="GO:0006289">
    <property type="term" value="P:nucleotide-excision repair"/>
    <property type="evidence" value="ECO:0007669"/>
    <property type="project" value="TreeGrafter"/>
</dbReference>
<dbReference type="Proteomes" id="UP000070444">
    <property type="component" value="Unassembled WGS sequence"/>
</dbReference>
<dbReference type="InterPro" id="IPR040260">
    <property type="entry name" value="RFA2-like"/>
</dbReference>
<dbReference type="GO" id="GO:0003697">
    <property type="term" value="F:single-stranded DNA binding"/>
    <property type="evidence" value="ECO:0007669"/>
    <property type="project" value="TreeGrafter"/>
</dbReference>
<evidence type="ECO:0000256" key="4">
    <source>
        <dbReference type="SAM" id="MobiDB-lite"/>
    </source>
</evidence>
<dbReference type="GO" id="GO:0005662">
    <property type="term" value="C:DNA replication factor A complex"/>
    <property type="evidence" value="ECO:0007669"/>
    <property type="project" value="TreeGrafter"/>
</dbReference>
<dbReference type="Gene3D" id="1.10.10.10">
    <property type="entry name" value="Winged helix-like DNA-binding domain superfamily/Winged helix DNA-binding domain"/>
    <property type="match status" value="1"/>
</dbReference>
<evidence type="ECO:0000256" key="3">
    <source>
        <dbReference type="ARBA" id="ARBA00023242"/>
    </source>
</evidence>
<keyword evidence="6" id="KW-1185">Reference proteome</keyword>
<dbReference type="Gene3D" id="2.40.50.140">
    <property type="entry name" value="Nucleic acid-binding proteins"/>
    <property type="match status" value="1"/>
</dbReference>
<dbReference type="GO" id="GO:0035861">
    <property type="term" value="C:site of double-strand break"/>
    <property type="evidence" value="ECO:0007669"/>
    <property type="project" value="TreeGrafter"/>
</dbReference>
<gene>
    <name evidence="5" type="ORF">CONCODRAFT_83324</name>
</gene>
<reference evidence="5 6" key="1">
    <citation type="journal article" date="2015" name="Genome Biol. Evol.">
        <title>Phylogenomic analyses indicate that early fungi evolved digesting cell walls of algal ancestors of land plants.</title>
        <authorList>
            <person name="Chang Y."/>
            <person name="Wang S."/>
            <person name="Sekimoto S."/>
            <person name="Aerts A.L."/>
            <person name="Choi C."/>
            <person name="Clum A."/>
            <person name="LaButti K.M."/>
            <person name="Lindquist E.A."/>
            <person name="Yee Ngan C."/>
            <person name="Ohm R.A."/>
            <person name="Salamov A.A."/>
            <person name="Grigoriev I.V."/>
            <person name="Spatafora J.W."/>
            <person name="Berbee M.L."/>
        </authorList>
    </citation>
    <scope>NUCLEOTIDE SEQUENCE [LARGE SCALE GENOMIC DNA]</scope>
    <source>
        <strain evidence="5 6">NRRL 28638</strain>
    </source>
</reference>
<dbReference type="InterPro" id="IPR036390">
    <property type="entry name" value="WH_DNA-bd_sf"/>
</dbReference>
<dbReference type="PANTHER" id="PTHR13989:SF16">
    <property type="entry name" value="REPLICATION PROTEIN A2"/>
    <property type="match status" value="1"/>
</dbReference>
<name>A0A137PFN7_CONC2</name>
<accession>A0A137PFN7</accession>
<dbReference type="STRING" id="796925.A0A137PFN7"/>
<dbReference type="GO" id="GO:0006260">
    <property type="term" value="P:DNA replication"/>
    <property type="evidence" value="ECO:0007669"/>
    <property type="project" value="TreeGrafter"/>
</dbReference>
<dbReference type="GO" id="GO:0000724">
    <property type="term" value="P:double-strand break repair via homologous recombination"/>
    <property type="evidence" value="ECO:0007669"/>
    <property type="project" value="TreeGrafter"/>
</dbReference>
<dbReference type="InterPro" id="IPR012340">
    <property type="entry name" value="NA-bd_OB-fold"/>
</dbReference>
<keyword evidence="2" id="KW-0238">DNA-binding</keyword>
<organism evidence="5 6">
    <name type="scientific">Conidiobolus coronatus (strain ATCC 28846 / CBS 209.66 / NRRL 28638)</name>
    <name type="common">Delacroixia coronata</name>
    <dbReference type="NCBI Taxonomy" id="796925"/>
    <lineage>
        <taxon>Eukaryota</taxon>
        <taxon>Fungi</taxon>
        <taxon>Fungi incertae sedis</taxon>
        <taxon>Zoopagomycota</taxon>
        <taxon>Entomophthoromycotina</taxon>
        <taxon>Entomophthoromycetes</taxon>
        <taxon>Entomophthorales</taxon>
        <taxon>Ancylistaceae</taxon>
        <taxon>Conidiobolus</taxon>
    </lineage>
</organism>
<feature type="compositionally biased region" description="Basic and acidic residues" evidence="4">
    <location>
        <begin position="20"/>
        <end position="32"/>
    </location>
</feature>
<keyword evidence="3" id="KW-0539">Nucleus</keyword>
<evidence type="ECO:0000313" key="5">
    <source>
        <dbReference type="EMBL" id="KXN73813.1"/>
    </source>
</evidence>
<dbReference type="PANTHER" id="PTHR13989">
    <property type="entry name" value="REPLICATION PROTEIN A-RELATED"/>
    <property type="match status" value="1"/>
</dbReference>
<dbReference type="SUPFAM" id="SSF50249">
    <property type="entry name" value="Nucleic acid-binding proteins"/>
    <property type="match status" value="1"/>
</dbReference>
<evidence type="ECO:0000256" key="2">
    <source>
        <dbReference type="ARBA" id="ARBA00023125"/>
    </source>
</evidence>
<dbReference type="EMBL" id="KQ964431">
    <property type="protein sequence ID" value="KXN73813.1"/>
    <property type="molecule type" value="Genomic_DNA"/>
</dbReference>
<feature type="region of interest" description="Disordered" evidence="4">
    <location>
        <begin position="1"/>
        <end position="32"/>
    </location>
</feature>